<evidence type="ECO:0000313" key="3">
    <source>
        <dbReference type="Proteomes" id="UP000316560"/>
    </source>
</evidence>
<organism evidence="2 3">
    <name type="scientific">Rhodoglobus vestalii</name>
    <dbReference type="NCBI Taxonomy" id="193384"/>
    <lineage>
        <taxon>Bacteria</taxon>
        <taxon>Bacillati</taxon>
        <taxon>Actinomycetota</taxon>
        <taxon>Actinomycetes</taxon>
        <taxon>Micrococcales</taxon>
        <taxon>Microbacteriaceae</taxon>
        <taxon>Rhodoglobus</taxon>
    </lineage>
</organism>
<gene>
    <name evidence="2" type="ORF">FB472_1509</name>
</gene>
<keyword evidence="1" id="KW-1133">Transmembrane helix</keyword>
<dbReference type="EMBL" id="VFRA01000001">
    <property type="protein sequence ID" value="TQO19908.1"/>
    <property type="molecule type" value="Genomic_DNA"/>
</dbReference>
<sequence length="209" mass="23293">MKKVFKLFVDFDKEERWLNSMAAKGQLLAKAGLLYSFTPIVPGSAVVRIDYRPSMSADDFDDYRSLFWDAGWQHLSGSRSSGNQYFASTGGDENAEIFSEAGSKAQRYRRAIRVSSAVVFPFLVVTFVLFSSGSAMIKTLFSPGNWYLTPGIWEKEGGELLGAFLFETPFVALRVGGPILLIAAVFVMLAMIAYQSFRYRRAIRDSTAV</sequence>
<name>A0A8H2K6W0_9MICO</name>
<keyword evidence="1" id="KW-0472">Membrane</keyword>
<keyword evidence="3" id="KW-1185">Reference proteome</keyword>
<feature type="transmembrane region" description="Helical" evidence="1">
    <location>
        <begin position="171"/>
        <end position="194"/>
    </location>
</feature>
<protein>
    <submittedName>
        <fullName evidence="2">Uncharacterized protein DUF2812</fullName>
    </submittedName>
</protein>
<reference evidence="2 3" key="1">
    <citation type="submission" date="2019-06" db="EMBL/GenBank/DDBJ databases">
        <title>Sequencing the genomes of 1000 actinobacteria strains.</title>
        <authorList>
            <person name="Klenk H.-P."/>
        </authorList>
    </citation>
    <scope>NUCLEOTIDE SEQUENCE [LARGE SCALE GENOMIC DNA]</scope>
    <source>
        <strain evidence="2 3">DSM 21947</strain>
    </source>
</reference>
<keyword evidence="1" id="KW-0812">Transmembrane</keyword>
<accession>A0A8H2K6W0</accession>
<dbReference type="AlphaFoldDB" id="A0A8H2K6W0"/>
<comment type="caution">
    <text evidence="2">The sequence shown here is derived from an EMBL/GenBank/DDBJ whole genome shotgun (WGS) entry which is preliminary data.</text>
</comment>
<dbReference type="RefSeq" id="WP_141990333.1">
    <property type="nucleotide sequence ID" value="NZ_VFRA01000001.1"/>
</dbReference>
<dbReference type="InterPro" id="IPR021359">
    <property type="entry name" value="DUF2812"/>
</dbReference>
<evidence type="ECO:0000313" key="2">
    <source>
        <dbReference type="EMBL" id="TQO19908.1"/>
    </source>
</evidence>
<dbReference type="Proteomes" id="UP000316560">
    <property type="component" value="Unassembled WGS sequence"/>
</dbReference>
<feature type="transmembrane region" description="Helical" evidence="1">
    <location>
        <begin position="114"/>
        <end position="137"/>
    </location>
</feature>
<proteinExistence type="predicted"/>
<dbReference type="Pfam" id="PF11193">
    <property type="entry name" value="DUF2812"/>
    <property type="match status" value="1"/>
</dbReference>
<evidence type="ECO:0000256" key="1">
    <source>
        <dbReference type="SAM" id="Phobius"/>
    </source>
</evidence>
<dbReference type="OrthoDB" id="8757095at2"/>